<dbReference type="Proteomes" id="UP000243975">
    <property type="component" value="Unassembled WGS sequence"/>
</dbReference>
<evidence type="ECO:0000313" key="2">
    <source>
        <dbReference type="EMBL" id="KVH97208.1"/>
    </source>
</evidence>
<dbReference type="EMBL" id="LEKV01003849">
    <property type="protein sequence ID" value="KVH97208.1"/>
    <property type="molecule type" value="Genomic_DNA"/>
</dbReference>
<name>A0A103XUN2_CYNCS</name>
<keyword evidence="3" id="KW-1185">Reference proteome</keyword>
<accession>A0A103XUN2</accession>
<evidence type="ECO:0000313" key="3">
    <source>
        <dbReference type="Proteomes" id="UP000243975"/>
    </source>
</evidence>
<protein>
    <submittedName>
        <fullName evidence="2">Plant organelle RNA recognition domain-containing protein</fullName>
    </submittedName>
</protein>
<dbReference type="STRING" id="59895.A0A103XUN2"/>
<dbReference type="PANTHER" id="PTHR31476">
    <property type="entry name" value="PROTEIN WHAT'S THIS FACTOR 1 HOMOLOG, CHLOROPLASTIC"/>
    <property type="match status" value="1"/>
</dbReference>
<reference evidence="2 3" key="1">
    <citation type="journal article" date="2016" name="Sci. Rep.">
        <title>The genome sequence of the outbreeding globe artichoke constructed de novo incorporating a phase-aware low-pass sequencing strategy of F1 progeny.</title>
        <authorList>
            <person name="Scaglione D."/>
            <person name="Reyes-Chin-Wo S."/>
            <person name="Acquadro A."/>
            <person name="Froenicke L."/>
            <person name="Portis E."/>
            <person name="Beitel C."/>
            <person name="Tirone M."/>
            <person name="Mauro R."/>
            <person name="Lo Monaco A."/>
            <person name="Mauromicale G."/>
            <person name="Faccioli P."/>
            <person name="Cattivelli L."/>
            <person name="Rieseberg L."/>
            <person name="Michelmore R."/>
            <person name="Lanteri S."/>
        </authorList>
    </citation>
    <scope>NUCLEOTIDE SEQUENCE [LARGE SCALE GENOMIC DNA]</scope>
    <source>
        <strain evidence="2">2C</strain>
    </source>
</reference>
<dbReference type="OMA" id="QEPEMVI"/>
<dbReference type="GO" id="GO:0003723">
    <property type="term" value="F:RNA binding"/>
    <property type="evidence" value="ECO:0007669"/>
    <property type="project" value="InterPro"/>
</dbReference>
<gene>
    <name evidence="2" type="ORF">Ccrd_000692</name>
</gene>
<dbReference type="PANTHER" id="PTHR31476:SF8">
    <property type="entry name" value="EXPRESSED PROTEIN"/>
    <property type="match status" value="1"/>
</dbReference>
<dbReference type="Pfam" id="PF11955">
    <property type="entry name" value="PORR"/>
    <property type="match status" value="1"/>
</dbReference>
<organism evidence="2 3">
    <name type="scientific">Cynara cardunculus var. scolymus</name>
    <name type="common">Globe artichoke</name>
    <name type="synonym">Cynara scolymus</name>
    <dbReference type="NCBI Taxonomy" id="59895"/>
    <lineage>
        <taxon>Eukaryota</taxon>
        <taxon>Viridiplantae</taxon>
        <taxon>Streptophyta</taxon>
        <taxon>Embryophyta</taxon>
        <taxon>Tracheophyta</taxon>
        <taxon>Spermatophyta</taxon>
        <taxon>Magnoliopsida</taxon>
        <taxon>eudicotyledons</taxon>
        <taxon>Gunneridae</taxon>
        <taxon>Pentapetalae</taxon>
        <taxon>asterids</taxon>
        <taxon>campanulids</taxon>
        <taxon>Asterales</taxon>
        <taxon>Asteraceae</taxon>
        <taxon>Carduoideae</taxon>
        <taxon>Cardueae</taxon>
        <taxon>Carduinae</taxon>
        <taxon>Cynara</taxon>
    </lineage>
</organism>
<proteinExistence type="predicted"/>
<dbReference type="AlphaFoldDB" id="A0A103XUN2"/>
<dbReference type="InterPro" id="IPR021099">
    <property type="entry name" value="PORR_domain"/>
</dbReference>
<sequence length="524" mass="60913">MTTSRRVQDRSQKKRVHALEVAVEKHKIASKILFLLELLKHEPEQIIPIRSLDQHRRPLNLPKPHKISDFIRKSPKLFELYKDQRGTTWVGLTKKGEELIEEEERLIGDNEEKAVEHVTRLLMMSVEKILPLDKIAHFRRDLGLPYDFRKQLVHKYPDIFQVLKNEDDVEFLKLVSWNPSWSVTELEKKVLGITKADDHVPGMLSLPFPMKFPPDYKKVYRYGGQIENFQKREYLSPYADAKELKAGSVEFDKRAIAVMHEVLSFMNEKQLVTDHLTHFRREFVMPQKLMRILLKHFGIFYVSERGKRFRVFLTEAYDGSELIEKSPLVVWKEKVVNLTGYRGRKKKIETFDDLPDLEDDDLFESESEDDNVIRIDQSFKEEGTMSDLEDELLPQCSEMEMEIGEVQKAYKDNTLHGYLVDIACKHRTSSLLVPDQSELQSTCLTIGSSPLMMLNGSLQVLSSGHGFRETSIVQILEGTQQNWLKLFLGPLKSSIQKGKICVRRPKIVMDLILFLLYNLVSAQP</sequence>
<dbReference type="InterPro" id="IPR045040">
    <property type="entry name" value="PORR_fam"/>
</dbReference>
<feature type="domain" description="PORR" evidence="1">
    <location>
        <begin position="14"/>
        <end position="341"/>
    </location>
</feature>
<evidence type="ECO:0000259" key="1">
    <source>
        <dbReference type="Pfam" id="PF11955"/>
    </source>
</evidence>
<comment type="caution">
    <text evidence="2">The sequence shown here is derived from an EMBL/GenBank/DDBJ whole genome shotgun (WGS) entry which is preliminary data.</text>
</comment>
<dbReference type="Gramene" id="KVH97208">
    <property type="protein sequence ID" value="KVH97208"/>
    <property type="gene ID" value="Ccrd_000692"/>
</dbReference>